<dbReference type="InterPro" id="IPR000073">
    <property type="entry name" value="AB_hydrolase_1"/>
</dbReference>
<sequence length="297" mass="31989">MDGGQYVEVAPGVRLWAEQRGAADAPALLLIMGAQASGLGWPDELVDALAAHHRVIRYDHRDTGRSPWAFDERPYRITDLAEDAIGVLDGLDVARAHIVGMSLGGMLAQLLIADHPDRVSSATLIGTCALSTTDHVRPDGARVPVAELPGIAPEILEEWAKPVEDLGPEAELDRRVAHWRLLSGGGIPFDAEYFRALERRIIAHTGRYDTNGAHGRADDSGMLRTAELAGTEVPTLVVRATAEPVFPPPHADHLAQVIGHDTRIVEIPGMGHALPREVLGPLADAILEHTVQFRTAP</sequence>
<dbReference type="PANTHER" id="PTHR43433:SF5">
    <property type="entry name" value="AB HYDROLASE-1 DOMAIN-CONTAINING PROTEIN"/>
    <property type="match status" value="1"/>
</dbReference>
<dbReference type="EMBL" id="BAAABY010000053">
    <property type="protein sequence ID" value="GAA0493365.1"/>
    <property type="molecule type" value="Genomic_DNA"/>
</dbReference>
<dbReference type="Proteomes" id="UP001500909">
    <property type="component" value="Unassembled WGS sequence"/>
</dbReference>
<dbReference type="SUPFAM" id="SSF53474">
    <property type="entry name" value="alpha/beta-Hydrolases"/>
    <property type="match status" value="1"/>
</dbReference>
<name>A0ABN1B9Y6_9ACTN</name>
<gene>
    <name evidence="2" type="ORF">GCM10010361_68270</name>
</gene>
<feature type="domain" description="AB hydrolase-1" evidence="1">
    <location>
        <begin position="26"/>
        <end position="273"/>
    </location>
</feature>
<dbReference type="PANTHER" id="PTHR43433">
    <property type="entry name" value="HYDROLASE, ALPHA/BETA FOLD FAMILY PROTEIN"/>
    <property type="match status" value="1"/>
</dbReference>
<evidence type="ECO:0000313" key="3">
    <source>
        <dbReference type="Proteomes" id="UP001500909"/>
    </source>
</evidence>
<keyword evidence="3" id="KW-1185">Reference proteome</keyword>
<organism evidence="2 3">
    <name type="scientific">Streptomyces olivaceiscleroticus</name>
    <dbReference type="NCBI Taxonomy" id="68245"/>
    <lineage>
        <taxon>Bacteria</taxon>
        <taxon>Bacillati</taxon>
        <taxon>Actinomycetota</taxon>
        <taxon>Actinomycetes</taxon>
        <taxon>Kitasatosporales</taxon>
        <taxon>Streptomycetaceae</taxon>
        <taxon>Streptomyces</taxon>
    </lineage>
</organism>
<proteinExistence type="predicted"/>
<protein>
    <recommendedName>
        <fullName evidence="1">AB hydrolase-1 domain-containing protein</fullName>
    </recommendedName>
</protein>
<dbReference type="InterPro" id="IPR050471">
    <property type="entry name" value="AB_hydrolase"/>
</dbReference>
<evidence type="ECO:0000313" key="2">
    <source>
        <dbReference type="EMBL" id="GAA0493365.1"/>
    </source>
</evidence>
<dbReference type="InterPro" id="IPR029058">
    <property type="entry name" value="AB_hydrolase_fold"/>
</dbReference>
<dbReference type="Pfam" id="PF00561">
    <property type="entry name" value="Abhydrolase_1"/>
    <property type="match status" value="1"/>
</dbReference>
<evidence type="ECO:0000259" key="1">
    <source>
        <dbReference type="Pfam" id="PF00561"/>
    </source>
</evidence>
<dbReference type="Gene3D" id="3.40.50.1820">
    <property type="entry name" value="alpha/beta hydrolase"/>
    <property type="match status" value="1"/>
</dbReference>
<comment type="caution">
    <text evidence="2">The sequence shown here is derived from an EMBL/GenBank/DDBJ whole genome shotgun (WGS) entry which is preliminary data.</text>
</comment>
<reference evidence="2 3" key="1">
    <citation type="journal article" date="2019" name="Int. J. Syst. Evol. Microbiol.">
        <title>The Global Catalogue of Microorganisms (GCM) 10K type strain sequencing project: providing services to taxonomists for standard genome sequencing and annotation.</title>
        <authorList>
            <consortium name="The Broad Institute Genomics Platform"/>
            <consortium name="The Broad Institute Genome Sequencing Center for Infectious Disease"/>
            <person name="Wu L."/>
            <person name="Ma J."/>
        </authorList>
    </citation>
    <scope>NUCLEOTIDE SEQUENCE [LARGE SCALE GENOMIC DNA]</scope>
    <source>
        <strain evidence="2 3">JCM 4805</strain>
    </source>
</reference>
<dbReference type="RefSeq" id="WP_346099347.1">
    <property type="nucleotide sequence ID" value="NZ_BAAABY010000053.1"/>
</dbReference>
<accession>A0ABN1B9Y6</accession>